<dbReference type="InterPro" id="IPR032503">
    <property type="entry name" value="FAO_M"/>
</dbReference>
<dbReference type="GO" id="GO:0102317">
    <property type="term" value="F:4-methylaminobutyrate oxidase (demethylating) activity"/>
    <property type="evidence" value="ECO:0007669"/>
    <property type="project" value="UniProtKB-EC"/>
</dbReference>
<keyword evidence="8" id="KW-1185">Reference proteome</keyword>
<dbReference type="InterPro" id="IPR027266">
    <property type="entry name" value="TrmE/GcvT-like"/>
</dbReference>
<dbReference type="PANTHER" id="PTHR43757:SF11">
    <property type="entry name" value="SARCOSINE DEHYDROGENASE"/>
    <property type="match status" value="1"/>
</dbReference>
<name>A0A1X7BNM6_9RHOB</name>
<keyword evidence="2 7" id="KW-0560">Oxidoreductase</keyword>
<dbReference type="PANTHER" id="PTHR43757">
    <property type="entry name" value="AMINOMETHYLTRANSFERASE"/>
    <property type="match status" value="1"/>
</dbReference>
<evidence type="ECO:0000313" key="7">
    <source>
        <dbReference type="EMBL" id="SMC11228.1"/>
    </source>
</evidence>
<dbReference type="Proteomes" id="UP000193224">
    <property type="component" value="Unassembled WGS sequence"/>
</dbReference>
<evidence type="ECO:0000256" key="2">
    <source>
        <dbReference type="ARBA" id="ARBA00023002"/>
    </source>
</evidence>
<dbReference type="InterPro" id="IPR029043">
    <property type="entry name" value="GcvT/YgfZ_C"/>
</dbReference>
<evidence type="ECO:0000259" key="4">
    <source>
        <dbReference type="Pfam" id="PF01571"/>
    </source>
</evidence>
<dbReference type="InterPro" id="IPR006076">
    <property type="entry name" value="FAD-dep_OxRdtase"/>
</dbReference>
<evidence type="ECO:0000259" key="3">
    <source>
        <dbReference type="Pfam" id="PF01266"/>
    </source>
</evidence>
<accession>A0A1X7BNM6</accession>
<dbReference type="Gene3D" id="2.40.30.110">
    <property type="entry name" value="Aminomethyltransferase beta-barrel domains"/>
    <property type="match status" value="1"/>
</dbReference>
<dbReference type="Pfam" id="PF16350">
    <property type="entry name" value="FAO_M"/>
    <property type="match status" value="1"/>
</dbReference>
<dbReference type="SUPFAM" id="SSF51905">
    <property type="entry name" value="FAD/NAD(P)-binding domain"/>
    <property type="match status" value="1"/>
</dbReference>
<evidence type="ECO:0000256" key="1">
    <source>
        <dbReference type="ARBA" id="ARBA00008609"/>
    </source>
</evidence>
<feature type="domain" description="GCVT N-terminal" evidence="4">
    <location>
        <begin position="426"/>
        <end position="703"/>
    </location>
</feature>
<feature type="domain" description="Aminomethyltransferase C-terminal" evidence="5">
    <location>
        <begin position="722"/>
        <end position="806"/>
    </location>
</feature>
<dbReference type="EC" id="1.5.3.19" evidence="7"/>
<dbReference type="Gene3D" id="3.50.50.60">
    <property type="entry name" value="FAD/NAD(P)-binding domain"/>
    <property type="match status" value="1"/>
</dbReference>
<dbReference type="SUPFAM" id="SSF101790">
    <property type="entry name" value="Aminomethyltransferase beta-barrel domain"/>
    <property type="match status" value="1"/>
</dbReference>
<dbReference type="Pfam" id="PF01571">
    <property type="entry name" value="GCV_T"/>
    <property type="match status" value="1"/>
</dbReference>
<sequence>MPQSLPSHARIVVIGGGIVGCSTAYHLAAAGCKDVVVLEQYQLTAGSTWHAAGAVGQLRSDANVTRLLSESVKLYDELEDLTGQPSGWVRNGSLRLALTPERRTEYEIAQSVAHSFGVEFNMISPAEAAEMVPQMKVSDVLCAAFVPNDGVANPSDITQALAKGARNHGVEIIEGIRVTGCTTKNGTANGVETDQGTISCEIVVNCGGIWARELGRMAGVNVPLQPSHHQYFVTETIDGLARYIPSVRDPDKQTYFKEEVGGLAVGGYEFNPIPFHPDPIPSNHEFRLMEPNYDHFTPLLEGACERFPALEEVGVRQWFNGVEAFTEDGMFIMGEAPELRNYFVGAGFNAFGIAAGGGAGKALAHWVLNGEPPFDLWGADIRRFAPHHHSGRQVLARSLDGQAKHYKLHYPHEESTVCRGLRRSPVYDRLRQAGACFGGKYGWERPNWFAADGSEPKDEYRFGRQNWFPHVAEEHKACRERVAVFDQSSFAKFKLFGSDAVNVLQNICAANMAQEVGKIIYTPILNARGGIESDLTITRTAEDEYFVVTGTGSALRDASYIRSHIAPEQDARLMEVTSGYACLSAMGPQARALLSEIAENDLSDAAFPLGTARDIIVAGAPVTALRVAFVGELGWEIYIPSEFAVTVYDAIKEAGRSHGTADAGYRAIDSLRLEKARRLWGHEIGPDYTPLEAGLGFAVDMTKPDFIGREALMAQQARGVRRRLCTFTVNDPELVLYGKETIFRNGEQAGWLSSAGFGHSIGLPLGLGYVSCETSIAPGWIADGTYELEVLGKRVPAVAYLKPVYDPENKKLSA</sequence>
<dbReference type="InterPro" id="IPR036188">
    <property type="entry name" value="FAD/NAD-bd_sf"/>
</dbReference>
<dbReference type="SUPFAM" id="SSF103025">
    <property type="entry name" value="Folate-binding domain"/>
    <property type="match status" value="1"/>
</dbReference>
<comment type="similarity">
    <text evidence="1">Belongs to the GcvT family.</text>
</comment>
<dbReference type="RefSeq" id="WP_085799207.1">
    <property type="nucleotide sequence ID" value="NZ_FWXB01000003.1"/>
</dbReference>
<evidence type="ECO:0000313" key="8">
    <source>
        <dbReference type="Proteomes" id="UP000193224"/>
    </source>
</evidence>
<dbReference type="Gene3D" id="3.30.1360.120">
    <property type="entry name" value="Probable tRNA modification gtpase trme, domain 1"/>
    <property type="match status" value="1"/>
</dbReference>
<dbReference type="AlphaFoldDB" id="A0A1X7BNM6"/>
<dbReference type="Pfam" id="PF08669">
    <property type="entry name" value="GCV_T_C"/>
    <property type="match status" value="1"/>
</dbReference>
<dbReference type="EMBL" id="FWXB01000003">
    <property type="protein sequence ID" value="SMC11228.1"/>
    <property type="molecule type" value="Genomic_DNA"/>
</dbReference>
<proteinExistence type="inferred from homology"/>
<dbReference type="InterPro" id="IPR006222">
    <property type="entry name" value="GCVT_N"/>
</dbReference>
<protein>
    <submittedName>
        <fullName evidence="7">4-methylaminobutanoate oxidase (Formaldehyde-forming)</fullName>
        <ecNumber evidence="7">1.5.3.19</ecNumber>
    </submittedName>
</protein>
<dbReference type="InterPro" id="IPR028896">
    <property type="entry name" value="GcvT/YgfZ/DmdA"/>
</dbReference>
<evidence type="ECO:0000259" key="5">
    <source>
        <dbReference type="Pfam" id="PF08669"/>
    </source>
</evidence>
<gene>
    <name evidence="7" type="primary">mlr_3</name>
    <name evidence="7" type="ORF">ROA7745_01039</name>
</gene>
<feature type="domain" description="FAD dependent oxidoreductase" evidence="3">
    <location>
        <begin position="10"/>
        <end position="366"/>
    </location>
</feature>
<dbReference type="Pfam" id="PF01266">
    <property type="entry name" value="DAO"/>
    <property type="match status" value="1"/>
</dbReference>
<dbReference type="InterPro" id="IPR013977">
    <property type="entry name" value="GcvT_C"/>
</dbReference>
<feature type="domain" description="FAD dependent oxidoreductase central" evidence="6">
    <location>
        <begin position="369"/>
        <end position="424"/>
    </location>
</feature>
<dbReference type="Gene3D" id="3.30.9.10">
    <property type="entry name" value="D-Amino Acid Oxidase, subunit A, domain 2"/>
    <property type="match status" value="1"/>
</dbReference>
<dbReference type="OrthoDB" id="7156675at2"/>
<dbReference type="SUPFAM" id="SSF54373">
    <property type="entry name" value="FAD-linked reductases, C-terminal domain"/>
    <property type="match status" value="1"/>
</dbReference>
<dbReference type="Gene3D" id="3.30.70.1400">
    <property type="entry name" value="Aminomethyltransferase beta-barrel domains"/>
    <property type="match status" value="1"/>
</dbReference>
<evidence type="ECO:0000259" key="6">
    <source>
        <dbReference type="Pfam" id="PF16350"/>
    </source>
</evidence>
<organism evidence="7 8">
    <name type="scientific">Roseovarius aestuarii</name>
    <dbReference type="NCBI Taxonomy" id="475083"/>
    <lineage>
        <taxon>Bacteria</taxon>
        <taxon>Pseudomonadati</taxon>
        <taxon>Pseudomonadota</taxon>
        <taxon>Alphaproteobacteria</taxon>
        <taxon>Rhodobacterales</taxon>
        <taxon>Roseobacteraceae</taxon>
        <taxon>Roseovarius</taxon>
    </lineage>
</organism>
<reference evidence="7 8" key="1">
    <citation type="submission" date="2017-03" db="EMBL/GenBank/DDBJ databases">
        <authorList>
            <person name="Afonso C.L."/>
            <person name="Miller P.J."/>
            <person name="Scott M.A."/>
            <person name="Spackman E."/>
            <person name="Goraichik I."/>
            <person name="Dimitrov K.M."/>
            <person name="Suarez D.L."/>
            <person name="Swayne D.E."/>
        </authorList>
    </citation>
    <scope>NUCLEOTIDE SEQUENCE [LARGE SCALE GENOMIC DNA]</scope>
    <source>
        <strain evidence="7 8">CECT 7745</strain>
    </source>
</reference>